<evidence type="ECO:0000313" key="2">
    <source>
        <dbReference type="Proteomes" id="UP000219901"/>
    </source>
</evidence>
<evidence type="ECO:0000313" key="1">
    <source>
        <dbReference type="EMBL" id="PDX72652.1"/>
    </source>
</evidence>
<sequence>MHHKLDIHPNPTDVLYVNELSLAGKTPYETKQDMDKALTGRTKSNGEILPDDNVRIYVPMDLNADIIMWQLYSLHSTLGYSTEKNESAYCSVSEKLSRNGKPTIKCGQQET</sequence>
<protein>
    <submittedName>
        <fullName evidence="1">Uncharacterized protein</fullName>
    </submittedName>
</protein>
<organism evidence="1 2">
    <name type="scientific">Faecalibacterium prausnitzii</name>
    <dbReference type="NCBI Taxonomy" id="853"/>
    <lineage>
        <taxon>Bacteria</taxon>
        <taxon>Bacillati</taxon>
        <taxon>Bacillota</taxon>
        <taxon>Clostridia</taxon>
        <taxon>Eubacteriales</taxon>
        <taxon>Oscillospiraceae</taxon>
        <taxon>Faecalibacterium</taxon>
    </lineage>
</organism>
<dbReference type="RefSeq" id="WP_097783154.1">
    <property type="nucleotide sequence ID" value="NZ_NMTV01000045.1"/>
</dbReference>
<dbReference type="EMBL" id="NMTV01000045">
    <property type="protein sequence ID" value="PDX72652.1"/>
    <property type="molecule type" value="Genomic_DNA"/>
</dbReference>
<accession>A0A2A7A0U6</accession>
<gene>
    <name evidence="1" type="ORF">CGS55_07700</name>
</gene>
<comment type="caution">
    <text evidence="1">The sequence shown here is derived from an EMBL/GenBank/DDBJ whole genome shotgun (WGS) entry which is preliminary data.</text>
</comment>
<dbReference type="Proteomes" id="UP000219901">
    <property type="component" value="Unassembled WGS sequence"/>
</dbReference>
<dbReference type="AlphaFoldDB" id="A0A2A7A0U6"/>
<proteinExistence type="predicted"/>
<name>A0A2A7A0U6_9FIRM</name>
<reference evidence="1 2" key="1">
    <citation type="journal article" date="2017" name="Front. Microbiol.">
        <title>New Insights into the Diversity of the Genus Faecalibacterium.</title>
        <authorList>
            <person name="Benevides L."/>
            <person name="Burman S."/>
            <person name="Martin R."/>
            <person name="Robert V."/>
            <person name="Thomas M."/>
            <person name="Miquel S."/>
            <person name="Chain F."/>
            <person name="Sokol H."/>
            <person name="Bermudez-Humaran L.G."/>
            <person name="Morrison M."/>
            <person name="Langella P."/>
            <person name="Azevedo V.A."/>
            <person name="Chatel J.M."/>
            <person name="Soares S."/>
        </authorList>
    </citation>
    <scope>NUCLEOTIDE SEQUENCE [LARGE SCALE GENOMIC DNA]</scope>
    <source>
        <strain evidence="1 2">CNCM I 4546</strain>
    </source>
</reference>